<dbReference type="GO" id="GO:0005634">
    <property type="term" value="C:nucleus"/>
    <property type="evidence" value="ECO:0007669"/>
    <property type="project" value="UniProtKB-SubCell"/>
</dbReference>
<dbReference type="VEuPathDB" id="FungiDB:P170DRAFT_475933"/>
<protein>
    <recommendedName>
        <fullName evidence="9">Zn(2)-C6 fungal-type domain-containing protein</fullName>
    </recommendedName>
</protein>
<dbReference type="CDD" id="cd00067">
    <property type="entry name" value="GAL4"/>
    <property type="match status" value="1"/>
</dbReference>
<dbReference type="CDD" id="cd12148">
    <property type="entry name" value="fungal_TF_MHR"/>
    <property type="match status" value="1"/>
</dbReference>
<evidence type="ECO:0000313" key="11">
    <source>
        <dbReference type="Proteomes" id="UP000234275"/>
    </source>
</evidence>
<keyword evidence="6" id="KW-0804">Transcription</keyword>
<evidence type="ECO:0000256" key="7">
    <source>
        <dbReference type="ARBA" id="ARBA00023242"/>
    </source>
</evidence>
<dbReference type="GO" id="GO:0000981">
    <property type="term" value="F:DNA-binding transcription factor activity, RNA polymerase II-specific"/>
    <property type="evidence" value="ECO:0007669"/>
    <property type="project" value="InterPro"/>
</dbReference>
<evidence type="ECO:0000259" key="9">
    <source>
        <dbReference type="SMART" id="SM00066"/>
    </source>
</evidence>
<dbReference type="Pfam" id="PF00172">
    <property type="entry name" value="Zn_clus"/>
    <property type="match status" value="1"/>
</dbReference>
<keyword evidence="2" id="KW-0479">Metal-binding</keyword>
<dbReference type="InterPro" id="IPR007219">
    <property type="entry name" value="XnlR_reg_dom"/>
</dbReference>
<evidence type="ECO:0000256" key="8">
    <source>
        <dbReference type="SAM" id="MobiDB-lite"/>
    </source>
</evidence>
<feature type="compositionally biased region" description="Basic and acidic residues" evidence="8">
    <location>
        <begin position="26"/>
        <end position="37"/>
    </location>
</feature>
<dbReference type="GO" id="GO:0006351">
    <property type="term" value="P:DNA-templated transcription"/>
    <property type="evidence" value="ECO:0007669"/>
    <property type="project" value="InterPro"/>
</dbReference>
<keyword evidence="5" id="KW-0238">DNA-binding</keyword>
<comment type="caution">
    <text evidence="10">The sequence shown here is derived from an EMBL/GenBank/DDBJ whole genome shotgun (WGS) entry which is preliminary data.</text>
</comment>
<accession>A0A2I2G9T3</accession>
<evidence type="ECO:0000256" key="5">
    <source>
        <dbReference type="ARBA" id="ARBA00023125"/>
    </source>
</evidence>
<dbReference type="GO" id="GO:0000976">
    <property type="term" value="F:transcription cis-regulatory region binding"/>
    <property type="evidence" value="ECO:0007669"/>
    <property type="project" value="TreeGrafter"/>
</dbReference>
<evidence type="ECO:0000313" key="10">
    <source>
        <dbReference type="EMBL" id="PLB49639.1"/>
    </source>
</evidence>
<dbReference type="GeneID" id="36560999"/>
<dbReference type="SMART" id="SM00066">
    <property type="entry name" value="GAL4"/>
    <property type="match status" value="1"/>
</dbReference>
<feature type="domain" description="Zn(2)-C6 fungal-type" evidence="9">
    <location>
        <begin position="52"/>
        <end position="97"/>
    </location>
</feature>
<dbReference type="PANTHER" id="PTHR31845">
    <property type="entry name" value="FINGER DOMAIN PROTEIN, PUTATIVE-RELATED"/>
    <property type="match status" value="1"/>
</dbReference>
<evidence type="ECO:0000256" key="4">
    <source>
        <dbReference type="ARBA" id="ARBA00023015"/>
    </source>
</evidence>
<evidence type="ECO:0000256" key="3">
    <source>
        <dbReference type="ARBA" id="ARBA00022833"/>
    </source>
</evidence>
<dbReference type="RefSeq" id="XP_024704941.1">
    <property type="nucleotide sequence ID" value="XM_024853301.1"/>
</dbReference>
<comment type="subcellular location">
    <subcellularLocation>
        <location evidence="1">Nucleus</location>
    </subcellularLocation>
</comment>
<dbReference type="PANTHER" id="PTHR31845:SF17">
    <property type="entry name" value="ZN(II)2CYS6 TRANSCRIPTION FACTOR (EUROFUNG)"/>
    <property type="match status" value="1"/>
</dbReference>
<dbReference type="EMBL" id="MSFO01000004">
    <property type="protein sequence ID" value="PLB49639.1"/>
    <property type="molecule type" value="Genomic_DNA"/>
</dbReference>
<dbReference type="Proteomes" id="UP000234275">
    <property type="component" value="Unassembled WGS sequence"/>
</dbReference>
<dbReference type="AlphaFoldDB" id="A0A2I2G9T3"/>
<dbReference type="InterPro" id="IPR036864">
    <property type="entry name" value="Zn2-C6_fun-type_DNA-bd_sf"/>
</dbReference>
<gene>
    <name evidence="10" type="ORF">P170DRAFT_475933</name>
</gene>
<evidence type="ECO:0000256" key="6">
    <source>
        <dbReference type="ARBA" id="ARBA00023163"/>
    </source>
</evidence>
<dbReference type="SUPFAM" id="SSF57701">
    <property type="entry name" value="Zn2/Cys6 DNA-binding domain"/>
    <property type="match status" value="1"/>
</dbReference>
<evidence type="ECO:0000256" key="1">
    <source>
        <dbReference type="ARBA" id="ARBA00004123"/>
    </source>
</evidence>
<dbReference type="GO" id="GO:0009893">
    <property type="term" value="P:positive regulation of metabolic process"/>
    <property type="evidence" value="ECO:0007669"/>
    <property type="project" value="UniProtKB-ARBA"/>
</dbReference>
<organism evidence="10 11">
    <name type="scientific">Aspergillus steynii IBT 23096</name>
    <dbReference type="NCBI Taxonomy" id="1392250"/>
    <lineage>
        <taxon>Eukaryota</taxon>
        <taxon>Fungi</taxon>
        <taxon>Dikarya</taxon>
        <taxon>Ascomycota</taxon>
        <taxon>Pezizomycotina</taxon>
        <taxon>Eurotiomycetes</taxon>
        <taxon>Eurotiomycetidae</taxon>
        <taxon>Eurotiales</taxon>
        <taxon>Aspergillaceae</taxon>
        <taxon>Aspergillus</taxon>
        <taxon>Aspergillus subgen. Circumdati</taxon>
    </lineage>
</organism>
<dbReference type="Gene3D" id="4.10.240.10">
    <property type="entry name" value="Zn(2)-C6 fungal-type DNA-binding domain"/>
    <property type="match status" value="1"/>
</dbReference>
<keyword evidence="4" id="KW-0805">Transcription regulation</keyword>
<name>A0A2I2G9T3_9EURO</name>
<keyword evidence="3" id="KW-0862">Zinc</keyword>
<feature type="region of interest" description="Disordered" evidence="8">
    <location>
        <begin position="1"/>
        <end position="37"/>
    </location>
</feature>
<evidence type="ECO:0000256" key="2">
    <source>
        <dbReference type="ARBA" id="ARBA00022723"/>
    </source>
</evidence>
<keyword evidence="7" id="KW-0539">Nucleus</keyword>
<dbReference type="Pfam" id="PF04082">
    <property type="entry name" value="Fungal_trans"/>
    <property type="match status" value="1"/>
</dbReference>
<sequence length="626" mass="69914">MTKRKRSCPDDIRPDILPPEQSLGGDARDARSHAAAGHEEASAMVDVLPGITRKITACTACRKQKIKCDMTHGPPCNLHATLNAVCQHINLPLPKPLVSLDTNVDHAEYAASDHERDHLNLSGCEISPPATPSAVHAPIDTFLDIAKLGSPGSSSHSLQSARTKQTIADDFVSRRVLTVTVAESLVNQYLTRLDPYLYGICSEYRSLQQLQTKSPPLLAAICTVAALHDPQGQSLYDACNREFRRLVSRSLFEKHDPEYVRALCISSFWLSDASRILSSDAVRRAADMRLHRSFENVSTASNGSLPGHSPAIMVQRDRVRLWYLIFISDHHLSVLHNRDPLLRSDKDIAMHWETFLNHDQATDSDVRLVSQVALLLIMGQIRDLLGSEQEAQVPQALANQIMHYSRQLDKWFTKFSVLFKPDPHIGEFPRRGLQLHYQFGKLYLGHQVFKGLDGQPIPASFVVAACMAHDAAVAIFEMLLQEEQQLQQNLVGMPHYFHIMIAFAGHFLLEVTKTYALQLSILPDRIFSLIRRVLALFQTTPGLAQHPISRMTPGLHRKLSDCIASLYPLQNSSQDPSVSLDYDPRVVGMPQQPFSFQAESLVTAVDDFLLTDFGEGSFSEMMPTRV</sequence>
<dbReference type="InterPro" id="IPR051089">
    <property type="entry name" value="prtT"/>
</dbReference>
<dbReference type="InterPro" id="IPR001138">
    <property type="entry name" value="Zn2Cys6_DnaBD"/>
</dbReference>
<dbReference type="GO" id="GO:0008270">
    <property type="term" value="F:zinc ion binding"/>
    <property type="evidence" value="ECO:0007669"/>
    <property type="project" value="InterPro"/>
</dbReference>
<dbReference type="OrthoDB" id="1925334at2759"/>
<proteinExistence type="predicted"/>
<keyword evidence="11" id="KW-1185">Reference proteome</keyword>
<reference evidence="10 11" key="1">
    <citation type="submission" date="2016-12" db="EMBL/GenBank/DDBJ databases">
        <title>The genomes of Aspergillus section Nigri reveals drivers in fungal speciation.</title>
        <authorList>
            <consortium name="DOE Joint Genome Institute"/>
            <person name="Vesth T.C."/>
            <person name="Nybo J."/>
            <person name="Theobald S."/>
            <person name="Brandl J."/>
            <person name="Frisvad J.C."/>
            <person name="Nielsen K.F."/>
            <person name="Lyhne E.K."/>
            <person name="Kogle M.E."/>
            <person name="Kuo A."/>
            <person name="Riley R."/>
            <person name="Clum A."/>
            <person name="Nolan M."/>
            <person name="Lipzen A."/>
            <person name="Salamov A."/>
            <person name="Henrissat B."/>
            <person name="Wiebenga A."/>
            <person name="De Vries R.P."/>
            <person name="Grigoriev I.V."/>
            <person name="Mortensen U.H."/>
            <person name="Andersen M.R."/>
            <person name="Baker S.E."/>
        </authorList>
    </citation>
    <scope>NUCLEOTIDE SEQUENCE [LARGE SCALE GENOMIC DNA]</scope>
    <source>
        <strain evidence="10 11">IBT 23096</strain>
    </source>
</reference>